<organism evidence="6 7">
    <name type="scientific">Durusdinium trenchii</name>
    <dbReference type="NCBI Taxonomy" id="1381693"/>
    <lineage>
        <taxon>Eukaryota</taxon>
        <taxon>Sar</taxon>
        <taxon>Alveolata</taxon>
        <taxon>Dinophyceae</taxon>
        <taxon>Suessiales</taxon>
        <taxon>Symbiodiniaceae</taxon>
        <taxon>Durusdinium</taxon>
    </lineage>
</organism>
<evidence type="ECO:0000256" key="2">
    <source>
        <dbReference type="ARBA" id="ARBA00022692"/>
    </source>
</evidence>
<evidence type="ECO:0000256" key="3">
    <source>
        <dbReference type="ARBA" id="ARBA00022989"/>
    </source>
</evidence>
<keyword evidence="2 5" id="KW-0812">Transmembrane</keyword>
<feature type="transmembrane region" description="Helical" evidence="5">
    <location>
        <begin position="163"/>
        <end position="180"/>
    </location>
</feature>
<dbReference type="EMBL" id="CAXAMN010008002">
    <property type="protein sequence ID" value="CAK9023679.1"/>
    <property type="molecule type" value="Genomic_DNA"/>
</dbReference>
<evidence type="ECO:0000313" key="7">
    <source>
        <dbReference type="Proteomes" id="UP001642484"/>
    </source>
</evidence>
<accession>A0ABP0KCB8</accession>
<evidence type="ECO:0000256" key="1">
    <source>
        <dbReference type="ARBA" id="ARBA00004141"/>
    </source>
</evidence>
<dbReference type="PANTHER" id="PTHR21389">
    <property type="entry name" value="P53 INDUCED PROTEIN"/>
    <property type="match status" value="1"/>
</dbReference>
<reference evidence="6 7" key="1">
    <citation type="submission" date="2024-02" db="EMBL/GenBank/DDBJ databases">
        <authorList>
            <person name="Chen Y."/>
            <person name="Shah S."/>
            <person name="Dougan E. K."/>
            <person name="Thang M."/>
            <person name="Chan C."/>
        </authorList>
    </citation>
    <scope>NUCLEOTIDE SEQUENCE [LARGE SCALE GENOMIC DNA]</scope>
</reference>
<feature type="transmembrane region" description="Helical" evidence="5">
    <location>
        <begin position="139"/>
        <end position="156"/>
    </location>
</feature>
<evidence type="ECO:0000256" key="5">
    <source>
        <dbReference type="SAM" id="Phobius"/>
    </source>
</evidence>
<dbReference type="Proteomes" id="UP001642484">
    <property type="component" value="Unassembled WGS sequence"/>
</dbReference>
<evidence type="ECO:0008006" key="8">
    <source>
        <dbReference type="Google" id="ProtNLM"/>
    </source>
</evidence>
<feature type="transmembrane region" description="Helical" evidence="5">
    <location>
        <begin position="192"/>
        <end position="212"/>
    </location>
</feature>
<evidence type="ECO:0000256" key="4">
    <source>
        <dbReference type="ARBA" id="ARBA00023136"/>
    </source>
</evidence>
<comment type="subcellular location">
    <subcellularLocation>
        <location evidence="1">Membrane</location>
        <topology evidence="1">Multi-pass membrane protein</topology>
    </subcellularLocation>
</comment>
<proteinExistence type="predicted"/>
<protein>
    <recommendedName>
        <fullName evidence="8">Etoposide-induced protein 2.4</fullName>
    </recommendedName>
</protein>
<keyword evidence="3 5" id="KW-1133">Transmembrane helix</keyword>
<gene>
    <name evidence="6" type="ORF">CCMP2556_LOCUS15310</name>
</gene>
<feature type="transmembrane region" description="Helical" evidence="5">
    <location>
        <begin position="81"/>
        <end position="106"/>
    </location>
</feature>
<name>A0ABP0KCB8_9DINO</name>
<keyword evidence="7" id="KW-1185">Reference proteome</keyword>
<sequence>MLLLFGTLTSQEEEAWATDFIATSFSVLYKVFWIYPIYCISFVLNTVMYQEIADSALGFLQRAPVKSTPHLERLIQETWRVLVNLVYLLEMYLLSYIPVIGPFLYFVHSCWMASIYCFEYGWVHQRWSANARVDYFERHWLYFSGFGFPVSFVSYFCPRFIDAGVFALFFPLFVLTATRAEPKALQECPKQLQRLPLFFIVQGVSCFLVRLFEGRSRGAKVK</sequence>
<evidence type="ECO:0000313" key="6">
    <source>
        <dbReference type="EMBL" id="CAK9023679.1"/>
    </source>
</evidence>
<dbReference type="Pfam" id="PF07264">
    <property type="entry name" value="EI24"/>
    <property type="match status" value="1"/>
</dbReference>
<keyword evidence="4 5" id="KW-0472">Membrane</keyword>
<dbReference type="PANTHER" id="PTHR21389:SF0">
    <property type="entry name" value="ETOPOSIDE-INDUCED PROTEIN 2.4 HOMOLOG"/>
    <property type="match status" value="1"/>
</dbReference>
<dbReference type="InterPro" id="IPR059112">
    <property type="entry name" value="CysZ/EI24"/>
</dbReference>
<comment type="caution">
    <text evidence="6">The sequence shown here is derived from an EMBL/GenBank/DDBJ whole genome shotgun (WGS) entry which is preliminary data.</text>
</comment>